<dbReference type="AlphaFoldDB" id="A0A6G4XAW5"/>
<keyword evidence="3" id="KW-1185">Reference proteome</keyword>
<dbReference type="RefSeq" id="WP_165330216.1">
    <property type="nucleotide sequence ID" value="NZ_JAAKZW010000005.1"/>
</dbReference>
<dbReference type="InterPro" id="IPR051678">
    <property type="entry name" value="AGP_Transferase"/>
</dbReference>
<sequence length="337" mass="36722">MHQSLDLPVADALAAVSVTVDDVVECTPLTGGTYNALLRVVLRDGRRWIVKCPPSGDGASALAYEHDLLRAESVYYRAAAGTPQVPVPRLVHAALDGDPPMVPCLVMTECPGSPWHQVDAQLEPSERTRLRGELGGIVARLHATTGDAFGYPALPFGPAAATWREAFTDMTRAVLDDAQRYDAQLPRPVADLRKVFASAAGVLDEVTRPALVHFDLWQGNLLIDGEPGARTISGVIDGERMFWGDPVAEFVSLSLFDDIERDTDFLTGYAQAGGQAEFTDSVRLRLNLYRCYLYLIMLVETVPRGYSREQRAWTWRHAGSSLTKAVGAVEEAAKSSP</sequence>
<evidence type="ECO:0000313" key="2">
    <source>
        <dbReference type="EMBL" id="NGO74696.1"/>
    </source>
</evidence>
<accession>A0A6G4XAW5</accession>
<evidence type="ECO:0000313" key="3">
    <source>
        <dbReference type="Proteomes" id="UP000481109"/>
    </source>
</evidence>
<proteinExistence type="predicted"/>
<dbReference type="SUPFAM" id="SSF56112">
    <property type="entry name" value="Protein kinase-like (PK-like)"/>
    <property type="match status" value="1"/>
</dbReference>
<gene>
    <name evidence="2" type="ORF">G6045_03190</name>
</gene>
<dbReference type="InterPro" id="IPR002575">
    <property type="entry name" value="Aminoglycoside_PTrfase"/>
</dbReference>
<protein>
    <submittedName>
        <fullName evidence="2">Phosphotransferase</fullName>
    </submittedName>
</protein>
<organism evidence="2 3">
    <name type="scientific">Streptomyces mesophilus</name>
    <dbReference type="NCBI Taxonomy" id="1775132"/>
    <lineage>
        <taxon>Bacteria</taxon>
        <taxon>Bacillati</taxon>
        <taxon>Actinomycetota</taxon>
        <taxon>Actinomycetes</taxon>
        <taxon>Kitasatosporales</taxon>
        <taxon>Streptomycetaceae</taxon>
        <taxon>Streptomyces</taxon>
    </lineage>
</organism>
<dbReference type="Gene3D" id="3.90.1200.10">
    <property type="match status" value="1"/>
</dbReference>
<dbReference type="GO" id="GO:0016740">
    <property type="term" value="F:transferase activity"/>
    <property type="evidence" value="ECO:0007669"/>
    <property type="project" value="UniProtKB-KW"/>
</dbReference>
<dbReference type="Gene3D" id="3.30.200.20">
    <property type="entry name" value="Phosphorylase Kinase, domain 1"/>
    <property type="match status" value="1"/>
</dbReference>
<feature type="domain" description="Aminoglycoside phosphotransferase" evidence="1">
    <location>
        <begin position="26"/>
        <end position="277"/>
    </location>
</feature>
<name>A0A6G4XAW5_9ACTN</name>
<dbReference type="PANTHER" id="PTHR21310:SF15">
    <property type="entry name" value="AMINOGLYCOSIDE PHOSPHOTRANSFERASE DOMAIN-CONTAINING PROTEIN"/>
    <property type="match status" value="1"/>
</dbReference>
<dbReference type="InterPro" id="IPR011009">
    <property type="entry name" value="Kinase-like_dom_sf"/>
</dbReference>
<keyword evidence="2" id="KW-0808">Transferase</keyword>
<dbReference type="PANTHER" id="PTHR21310">
    <property type="entry name" value="AMINOGLYCOSIDE PHOSPHOTRANSFERASE-RELATED-RELATED"/>
    <property type="match status" value="1"/>
</dbReference>
<dbReference type="Proteomes" id="UP000481109">
    <property type="component" value="Unassembled WGS sequence"/>
</dbReference>
<dbReference type="EMBL" id="JAAKZW010000005">
    <property type="protein sequence ID" value="NGO74696.1"/>
    <property type="molecule type" value="Genomic_DNA"/>
</dbReference>
<dbReference type="Pfam" id="PF01636">
    <property type="entry name" value="APH"/>
    <property type="match status" value="1"/>
</dbReference>
<evidence type="ECO:0000259" key="1">
    <source>
        <dbReference type="Pfam" id="PF01636"/>
    </source>
</evidence>
<comment type="caution">
    <text evidence="2">The sequence shown here is derived from an EMBL/GenBank/DDBJ whole genome shotgun (WGS) entry which is preliminary data.</text>
</comment>
<reference evidence="2 3" key="1">
    <citation type="submission" date="2020-02" db="EMBL/GenBank/DDBJ databases">
        <title>Whole-genome analyses of novel actinobacteria.</title>
        <authorList>
            <person name="Sahin N."/>
            <person name="Tokatli A."/>
        </authorList>
    </citation>
    <scope>NUCLEOTIDE SEQUENCE [LARGE SCALE GENOMIC DNA]</scope>
    <source>
        <strain evidence="2 3">YC504</strain>
    </source>
</reference>